<accession>A0A0E9Q4U6</accession>
<reference evidence="1" key="1">
    <citation type="submission" date="2014-11" db="EMBL/GenBank/DDBJ databases">
        <authorList>
            <person name="Amaro Gonzalez C."/>
        </authorList>
    </citation>
    <scope>NUCLEOTIDE SEQUENCE</scope>
</reference>
<protein>
    <submittedName>
        <fullName evidence="1">Uncharacterized protein</fullName>
    </submittedName>
</protein>
<evidence type="ECO:0000313" key="1">
    <source>
        <dbReference type="EMBL" id="JAH11552.1"/>
    </source>
</evidence>
<proteinExistence type="predicted"/>
<dbReference type="AlphaFoldDB" id="A0A0E9Q4U6"/>
<reference evidence="1" key="2">
    <citation type="journal article" date="2015" name="Fish Shellfish Immunol.">
        <title>Early steps in the European eel (Anguilla anguilla)-Vibrio vulnificus interaction in the gills: Role of the RtxA13 toxin.</title>
        <authorList>
            <person name="Callol A."/>
            <person name="Pajuelo D."/>
            <person name="Ebbesson L."/>
            <person name="Teles M."/>
            <person name="MacKenzie S."/>
            <person name="Amaro C."/>
        </authorList>
    </citation>
    <scope>NUCLEOTIDE SEQUENCE</scope>
</reference>
<dbReference type="EMBL" id="GBXM01097025">
    <property type="protein sequence ID" value="JAH11552.1"/>
    <property type="molecule type" value="Transcribed_RNA"/>
</dbReference>
<organism evidence="1">
    <name type="scientific">Anguilla anguilla</name>
    <name type="common">European freshwater eel</name>
    <name type="synonym">Muraena anguilla</name>
    <dbReference type="NCBI Taxonomy" id="7936"/>
    <lineage>
        <taxon>Eukaryota</taxon>
        <taxon>Metazoa</taxon>
        <taxon>Chordata</taxon>
        <taxon>Craniata</taxon>
        <taxon>Vertebrata</taxon>
        <taxon>Euteleostomi</taxon>
        <taxon>Actinopterygii</taxon>
        <taxon>Neopterygii</taxon>
        <taxon>Teleostei</taxon>
        <taxon>Anguilliformes</taxon>
        <taxon>Anguillidae</taxon>
        <taxon>Anguilla</taxon>
    </lineage>
</organism>
<sequence length="34" mass="4091">MVNSLIHHGSFNKIHKIKWKEPLASYEKNKKKQK</sequence>
<name>A0A0E9Q4U6_ANGAN</name>